<name>A0A316WM56_9FLAO</name>
<accession>A0A316WM56</accession>
<reference evidence="1 2" key="1">
    <citation type="submission" date="2018-04" db="EMBL/GenBank/DDBJ databases">
        <title>Chryseobacterium oncorhynchi 701B-08T from rainbow trout, and Chryseobacterium viscerum 687B-08T from diseased fish.</title>
        <authorList>
            <person name="Jeong J.-J."/>
            <person name="Lee Y.J."/>
            <person name="Pathiraja D."/>
            <person name="Park B."/>
            <person name="Choi I.-G."/>
            <person name="Kim K.D."/>
        </authorList>
    </citation>
    <scope>NUCLEOTIDE SEQUENCE [LARGE SCALE GENOMIC DNA]</scope>
    <source>
        <strain evidence="1 2">687B-08</strain>
    </source>
</reference>
<evidence type="ECO:0000313" key="1">
    <source>
        <dbReference type="EMBL" id="PWN62491.1"/>
    </source>
</evidence>
<protein>
    <submittedName>
        <fullName evidence="1">Uncharacterized protein</fullName>
    </submittedName>
</protein>
<organism evidence="1 2">
    <name type="scientific">Chryseobacterium viscerum</name>
    <dbReference type="NCBI Taxonomy" id="1037377"/>
    <lineage>
        <taxon>Bacteria</taxon>
        <taxon>Pseudomonadati</taxon>
        <taxon>Bacteroidota</taxon>
        <taxon>Flavobacteriia</taxon>
        <taxon>Flavobacteriales</taxon>
        <taxon>Weeksellaceae</taxon>
        <taxon>Chryseobacterium group</taxon>
        <taxon>Chryseobacterium</taxon>
    </lineage>
</organism>
<dbReference type="RefSeq" id="WP_103235004.1">
    <property type="nucleotide sequence ID" value="NZ_PPEG02000003.1"/>
</dbReference>
<comment type="caution">
    <text evidence="1">The sequence shown here is derived from an EMBL/GenBank/DDBJ whole genome shotgun (WGS) entry which is preliminary data.</text>
</comment>
<sequence length="63" mass="7059">MISKEEAYPSQKLTSFIPAVHLIAAYTVSEKNPVLRGEKYEQSSCVFNIKDADNKRIGIKTTV</sequence>
<proteinExistence type="predicted"/>
<dbReference type="AlphaFoldDB" id="A0A316WM56"/>
<dbReference type="Proteomes" id="UP000236413">
    <property type="component" value="Unassembled WGS sequence"/>
</dbReference>
<evidence type="ECO:0000313" key="2">
    <source>
        <dbReference type="Proteomes" id="UP000236413"/>
    </source>
</evidence>
<dbReference type="EMBL" id="PPEG02000003">
    <property type="protein sequence ID" value="PWN62491.1"/>
    <property type="molecule type" value="Genomic_DNA"/>
</dbReference>
<gene>
    <name evidence="1" type="ORF">C1634_006830</name>
</gene>